<dbReference type="InParanoid" id="A8N0W8"/>
<dbReference type="EMBL" id="AACS02000001">
    <property type="protein sequence ID" value="EAU93304.1"/>
    <property type="molecule type" value="Genomic_DNA"/>
</dbReference>
<evidence type="ECO:0008006" key="4">
    <source>
        <dbReference type="Google" id="ProtNLM"/>
    </source>
</evidence>
<reference evidence="2 3" key="1">
    <citation type="journal article" date="2010" name="Proc. Natl. Acad. Sci. U.S.A.">
        <title>Insights into evolution of multicellular fungi from the assembled chromosomes of the mushroom Coprinopsis cinerea (Coprinus cinereus).</title>
        <authorList>
            <person name="Stajich J.E."/>
            <person name="Wilke S.K."/>
            <person name="Ahren D."/>
            <person name="Au C.H."/>
            <person name="Birren B.W."/>
            <person name="Borodovsky M."/>
            <person name="Burns C."/>
            <person name="Canback B."/>
            <person name="Casselton L.A."/>
            <person name="Cheng C.K."/>
            <person name="Deng J."/>
            <person name="Dietrich F.S."/>
            <person name="Fargo D.C."/>
            <person name="Farman M.L."/>
            <person name="Gathman A.C."/>
            <person name="Goldberg J."/>
            <person name="Guigo R."/>
            <person name="Hoegger P.J."/>
            <person name="Hooker J.B."/>
            <person name="Huggins A."/>
            <person name="James T.Y."/>
            <person name="Kamada T."/>
            <person name="Kilaru S."/>
            <person name="Kodira C."/>
            <person name="Kues U."/>
            <person name="Kupfer D."/>
            <person name="Kwan H.S."/>
            <person name="Lomsadze A."/>
            <person name="Li W."/>
            <person name="Lilly W.W."/>
            <person name="Ma L.J."/>
            <person name="Mackey A.J."/>
            <person name="Manning G."/>
            <person name="Martin F."/>
            <person name="Muraguchi H."/>
            <person name="Natvig D.O."/>
            <person name="Palmerini H."/>
            <person name="Ramesh M.A."/>
            <person name="Rehmeyer C.J."/>
            <person name="Roe B.A."/>
            <person name="Shenoy N."/>
            <person name="Stanke M."/>
            <person name="Ter-Hovhannisyan V."/>
            <person name="Tunlid A."/>
            <person name="Velagapudi R."/>
            <person name="Vision T.J."/>
            <person name="Zeng Q."/>
            <person name="Zolan M.E."/>
            <person name="Pukkila P.J."/>
        </authorList>
    </citation>
    <scope>NUCLEOTIDE SEQUENCE [LARGE SCALE GENOMIC DNA]</scope>
    <source>
        <strain evidence="3">Okayama-7 / 130 / ATCC MYA-4618 / FGSC 9003</strain>
    </source>
</reference>
<dbReference type="RefSeq" id="XP_001828517.1">
    <property type="nucleotide sequence ID" value="XM_001828465.1"/>
</dbReference>
<dbReference type="PANTHER" id="PTHR38847:SF1">
    <property type="entry name" value="PSEUDOURIDINE SYNTHASE RSUA_RLUA-LIKE DOMAIN-CONTAINING PROTEIN"/>
    <property type="match status" value="1"/>
</dbReference>
<keyword evidence="3" id="KW-1185">Reference proteome</keyword>
<keyword evidence="1" id="KW-0732">Signal</keyword>
<evidence type="ECO:0000313" key="2">
    <source>
        <dbReference type="EMBL" id="EAU93304.1"/>
    </source>
</evidence>
<dbReference type="eggNOG" id="ENOG502S0H4">
    <property type="taxonomic scope" value="Eukaryota"/>
</dbReference>
<accession>A8N0W8</accession>
<dbReference type="OrthoDB" id="152248at2759"/>
<protein>
    <recommendedName>
        <fullName evidence="4">Secreted protein</fullName>
    </recommendedName>
</protein>
<dbReference type="KEGG" id="cci:CC1G_13195"/>
<dbReference type="Pfam" id="PF14273">
    <property type="entry name" value="DUF4360"/>
    <property type="match status" value="1"/>
</dbReference>
<feature type="signal peptide" evidence="1">
    <location>
        <begin position="1"/>
        <end position="21"/>
    </location>
</feature>
<name>A8N0W8_COPC7</name>
<dbReference type="InterPro" id="IPR025649">
    <property type="entry name" value="DUF4360"/>
</dbReference>
<dbReference type="VEuPathDB" id="FungiDB:CC1G_13195"/>
<dbReference type="OMA" id="FKQIVHV"/>
<dbReference type="Proteomes" id="UP000001861">
    <property type="component" value="Unassembled WGS sequence"/>
</dbReference>
<dbReference type="GeneID" id="6004940"/>
<dbReference type="AlphaFoldDB" id="A8N0W8"/>
<feature type="chain" id="PRO_5002724234" description="Secreted protein" evidence="1">
    <location>
        <begin position="22"/>
        <end position="219"/>
    </location>
</feature>
<dbReference type="STRING" id="240176.A8N0W8"/>
<dbReference type="PANTHER" id="PTHR38847">
    <property type="match status" value="1"/>
</dbReference>
<organism evidence="2 3">
    <name type="scientific">Coprinopsis cinerea (strain Okayama-7 / 130 / ATCC MYA-4618 / FGSC 9003)</name>
    <name type="common">Inky cap fungus</name>
    <name type="synonym">Hormographiella aspergillata</name>
    <dbReference type="NCBI Taxonomy" id="240176"/>
    <lineage>
        <taxon>Eukaryota</taxon>
        <taxon>Fungi</taxon>
        <taxon>Dikarya</taxon>
        <taxon>Basidiomycota</taxon>
        <taxon>Agaricomycotina</taxon>
        <taxon>Agaricomycetes</taxon>
        <taxon>Agaricomycetidae</taxon>
        <taxon>Agaricales</taxon>
        <taxon>Agaricineae</taxon>
        <taxon>Psathyrellaceae</taxon>
        <taxon>Coprinopsis</taxon>
    </lineage>
</organism>
<evidence type="ECO:0000256" key="1">
    <source>
        <dbReference type="SAM" id="SignalP"/>
    </source>
</evidence>
<comment type="caution">
    <text evidence="2">The sequence shown here is derived from an EMBL/GenBank/DDBJ whole genome shotgun (WGS) entry which is preliminary data.</text>
</comment>
<gene>
    <name evidence="2" type="ORF">CC1G_13195</name>
</gene>
<proteinExistence type="predicted"/>
<evidence type="ECO:0000313" key="3">
    <source>
        <dbReference type="Proteomes" id="UP000001861"/>
    </source>
</evidence>
<sequence length="219" mass="23341">MFNKLLSVATVLSGLLAIADGAPQRPGLPVPVPVPAPAGFKITSLGVIGTGCPPGSTYWVLSPDNTALTVTFSEYYAQAGPGIPANQNRKNCRLTIGVDVPPGFTFGVASIDYRGYYQLDSRVTASQNSLYYFQGQILQATARKDLVGPVDGADYTYRDMFDLVSTVQSPCGISTVLNVQSDLRVSNSQNTRGSGYIATDSIDTALNTTLNFQWQACPN</sequence>